<accession>A0A176QAG2</accession>
<sequence>MTLTHGADAAVLREISARLTATARQTTQVGDSGRARLVALQGAWRGDDLEHLAHRWARARGDLERCSQMLDALAEELQRQAQEQQDASGQVGGGASGSAGGSVAPFGGGRLPQGPAPQSPPGGSTFDDDVRGTEGQPVDRDLWGLAFYAQGTRHPLHGVPVIGYQQPALPEGYTEVSAAELTELGLDPARFGPDSTPQAYVFRTEDGGYVVAFQGSVEGEDWVTNGRQALGAGDPQYTAAMQLGLDVQAATGGEVTFTGHSLGGGLAAAAGLATGQPAVTFDAAGIHPTTAAEAAAMRADGSTGASVLAEAGAGQMRAYSVSTDGLTGLQQATGLPDAPGTQIVLDTPPSPERDVVVGTSAGIGGLVGGLVGLGDGDLTDWQEDVGEGAAVGAGLGEGVWGHTWDPMTDALAERYPD</sequence>
<reference evidence="2 3" key="1">
    <citation type="submission" date="2016-01" db="EMBL/GenBank/DDBJ databases">
        <title>Janibacter melonis strain CD11_4 genome sequencing and assembly.</title>
        <authorList>
            <person name="Nair G.R."/>
            <person name="Kaur G."/>
            <person name="Chander A.M."/>
            <person name="Mayilraj S."/>
        </authorList>
    </citation>
    <scope>NUCLEOTIDE SEQUENCE [LARGE SCALE GENOMIC DNA]</scope>
    <source>
        <strain evidence="2 3">CD11-4</strain>
    </source>
</reference>
<dbReference type="SUPFAM" id="SSF140453">
    <property type="entry name" value="EsxAB dimer-like"/>
    <property type="match status" value="1"/>
</dbReference>
<dbReference type="InterPro" id="IPR036689">
    <property type="entry name" value="ESAT-6-like_sf"/>
</dbReference>
<feature type="compositionally biased region" description="Gly residues" evidence="1">
    <location>
        <begin position="90"/>
        <end position="111"/>
    </location>
</feature>
<proteinExistence type="predicted"/>
<dbReference type="AlphaFoldDB" id="A0A176QAG2"/>
<evidence type="ECO:0000313" key="3">
    <source>
        <dbReference type="Proteomes" id="UP000076976"/>
    </source>
</evidence>
<organism evidence="2 3">
    <name type="scientific">Janibacter melonis</name>
    <dbReference type="NCBI Taxonomy" id="262209"/>
    <lineage>
        <taxon>Bacteria</taxon>
        <taxon>Bacillati</taxon>
        <taxon>Actinomycetota</taxon>
        <taxon>Actinomycetes</taxon>
        <taxon>Micrococcales</taxon>
        <taxon>Intrasporangiaceae</taxon>
        <taxon>Janibacter</taxon>
    </lineage>
</organism>
<dbReference type="Proteomes" id="UP000076976">
    <property type="component" value="Unassembled WGS sequence"/>
</dbReference>
<evidence type="ECO:0000256" key="1">
    <source>
        <dbReference type="SAM" id="MobiDB-lite"/>
    </source>
</evidence>
<keyword evidence="3" id="KW-1185">Reference proteome</keyword>
<dbReference type="EMBL" id="LQZG01000003">
    <property type="protein sequence ID" value="OAB86647.1"/>
    <property type="molecule type" value="Genomic_DNA"/>
</dbReference>
<feature type="region of interest" description="Disordered" evidence="1">
    <location>
        <begin position="77"/>
        <end position="135"/>
    </location>
</feature>
<dbReference type="RefSeq" id="WP_068274524.1">
    <property type="nucleotide sequence ID" value="NZ_LQZG01000003.1"/>
</dbReference>
<feature type="compositionally biased region" description="Low complexity" evidence="1">
    <location>
        <begin position="79"/>
        <end position="89"/>
    </location>
</feature>
<dbReference type="Gene3D" id="3.40.50.1820">
    <property type="entry name" value="alpha/beta hydrolase"/>
    <property type="match status" value="1"/>
</dbReference>
<gene>
    <name evidence="2" type="ORF">AWH69_09285</name>
</gene>
<evidence type="ECO:0000313" key="2">
    <source>
        <dbReference type="EMBL" id="OAB86647.1"/>
    </source>
</evidence>
<evidence type="ECO:0008006" key="4">
    <source>
        <dbReference type="Google" id="ProtNLM"/>
    </source>
</evidence>
<dbReference type="STRING" id="262209.AWH69_09285"/>
<dbReference type="Gene3D" id="1.10.287.1060">
    <property type="entry name" value="ESAT-6-like"/>
    <property type="match status" value="1"/>
</dbReference>
<name>A0A176QAG2_9MICO</name>
<protein>
    <recommendedName>
        <fullName evidence="4">DUF2974 domain-containing protein</fullName>
    </recommendedName>
</protein>
<dbReference type="Pfam" id="PF26363">
    <property type="entry name" value="Phospholipase-like"/>
    <property type="match status" value="1"/>
</dbReference>
<comment type="caution">
    <text evidence="2">The sequence shown here is derived from an EMBL/GenBank/DDBJ whole genome shotgun (WGS) entry which is preliminary data.</text>
</comment>
<dbReference type="SUPFAM" id="SSF53474">
    <property type="entry name" value="alpha/beta-Hydrolases"/>
    <property type="match status" value="1"/>
</dbReference>
<dbReference type="InterPro" id="IPR029058">
    <property type="entry name" value="AB_hydrolase_fold"/>
</dbReference>